<keyword evidence="4" id="KW-1185">Reference proteome</keyword>
<dbReference type="EMBL" id="CAJFDH010000001">
    <property type="protein sequence ID" value="CAD5205377.1"/>
    <property type="molecule type" value="Genomic_DNA"/>
</dbReference>
<feature type="transmembrane region" description="Helical" evidence="2">
    <location>
        <begin position="40"/>
        <end position="57"/>
    </location>
</feature>
<dbReference type="Proteomes" id="UP000614601">
    <property type="component" value="Unassembled WGS sequence"/>
</dbReference>
<evidence type="ECO:0000256" key="1">
    <source>
        <dbReference type="SAM" id="MobiDB-lite"/>
    </source>
</evidence>
<feature type="compositionally biased region" description="Polar residues" evidence="1">
    <location>
        <begin position="208"/>
        <end position="245"/>
    </location>
</feature>
<comment type="caution">
    <text evidence="3">The sequence shown here is derived from an EMBL/GenBank/DDBJ whole genome shotgun (WGS) entry which is preliminary data.</text>
</comment>
<keyword evidence="2" id="KW-1133">Transmembrane helix</keyword>
<accession>A0A811JPT5</accession>
<organism evidence="3 4">
    <name type="scientific">Bursaphelenchus okinawaensis</name>
    <dbReference type="NCBI Taxonomy" id="465554"/>
    <lineage>
        <taxon>Eukaryota</taxon>
        <taxon>Metazoa</taxon>
        <taxon>Ecdysozoa</taxon>
        <taxon>Nematoda</taxon>
        <taxon>Chromadorea</taxon>
        <taxon>Rhabditida</taxon>
        <taxon>Tylenchina</taxon>
        <taxon>Tylenchomorpha</taxon>
        <taxon>Aphelenchoidea</taxon>
        <taxon>Aphelenchoididae</taxon>
        <taxon>Bursaphelenchus</taxon>
    </lineage>
</organism>
<name>A0A811JPT5_9BILA</name>
<keyword evidence="2" id="KW-0472">Membrane</keyword>
<dbReference type="AlphaFoldDB" id="A0A811JPT5"/>
<sequence length="251" mass="28505">MDNPLTYNVPPKPKKDKVITDLPPDFWFCLCKTHVHKGSFIVGLVGAIITLLYFVYICFDTDSWEMMALSAPSVVSYLLLMLGQKKEKVGLYWPHLIINSLYLLGYLTFIVLLSLQMKEAYDTVFPPDMPPEQVAYYKHIGRIFYIRHSLAIAVTTILMIITCYLLKVAYRGFRYVSEVINPSKELSPELRAQVRDFVRRQEEAYNAPTPSNQSLSISTRDSVGVPNSTSTPIASPQSRQNSHSSPAVYKI</sequence>
<feature type="transmembrane region" description="Helical" evidence="2">
    <location>
        <begin position="145"/>
        <end position="166"/>
    </location>
</feature>
<evidence type="ECO:0000313" key="4">
    <source>
        <dbReference type="Proteomes" id="UP000614601"/>
    </source>
</evidence>
<keyword evidence="2" id="KW-0812">Transmembrane</keyword>
<evidence type="ECO:0000256" key="2">
    <source>
        <dbReference type="SAM" id="Phobius"/>
    </source>
</evidence>
<feature type="region of interest" description="Disordered" evidence="1">
    <location>
        <begin position="205"/>
        <end position="251"/>
    </location>
</feature>
<evidence type="ECO:0000313" key="3">
    <source>
        <dbReference type="EMBL" id="CAD5205377.1"/>
    </source>
</evidence>
<reference evidence="3" key="1">
    <citation type="submission" date="2020-09" db="EMBL/GenBank/DDBJ databases">
        <authorList>
            <person name="Kikuchi T."/>
        </authorList>
    </citation>
    <scope>NUCLEOTIDE SEQUENCE</scope>
    <source>
        <strain evidence="3">SH1</strain>
    </source>
</reference>
<protein>
    <submittedName>
        <fullName evidence="3">Uncharacterized protein</fullName>
    </submittedName>
</protein>
<dbReference type="Proteomes" id="UP000783686">
    <property type="component" value="Unassembled WGS sequence"/>
</dbReference>
<proteinExistence type="predicted"/>
<gene>
    <name evidence="3" type="ORF">BOKJ2_LOCUS61</name>
</gene>
<dbReference type="EMBL" id="CAJFCW020000001">
    <property type="protein sequence ID" value="CAG9077040.1"/>
    <property type="molecule type" value="Genomic_DNA"/>
</dbReference>
<feature type="transmembrane region" description="Helical" evidence="2">
    <location>
        <begin position="92"/>
        <end position="115"/>
    </location>
</feature>